<comment type="caution">
    <text evidence="2">The sequence shown here is derived from an EMBL/GenBank/DDBJ whole genome shotgun (WGS) entry which is preliminary data.</text>
</comment>
<evidence type="ECO:0000313" key="2">
    <source>
        <dbReference type="EMBL" id="OLY78085.1"/>
    </source>
</evidence>
<feature type="non-terminal residue" evidence="2">
    <location>
        <position position="90"/>
    </location>
</feature>
<gene>
    <name evidence="2" type="ORF">AYI68_g7874</name>
</gene>
<evidence type="ECO:0000313" key="3">
    <source>
        <dbReference type="Proteomes" id="UP000187455"/>
    </source>
</evidence>
<reference evidence="2 3" key="1">
    <citation type="journal article" date="2016" name="Mol. Biol. Evol.">
        <title>Genome-Wide Survey of Gut Fungi (Harpellales) Reveals the First Horizontally Transferred Ubiquitin Gene from a Mosquito Host.</title>
        <authorList>
            <person name="Wang Y."/>
            <person name="White M.M."/>
            <person name="Kvist S."/>
            <person name="Moncalvo J.M."/>
        </authorList>
    </citation>
    <scope>NUCLEOTIDE SEQUENCE [LARGE SCALE GENOMIC DNA]</scope>
    <source>
        <strain evidence="2 3">ALG-7-W6</strain>
    </source>
</reference>
<feature type="region of interest" description="Disordered" evidence="1">
    <location>
        <begin position="63"/>
        <end position="90"/>
    </location>
</feature>
<proteinExistence type="predicted"/>
<dbReference type="STRING" id="133383.A0A1R0GMG5"/>
<dbReference type="AlphaFoldDB" id="A0A1R0GMG5"/>
<dbReference type="OrthoDB" id="10447606at2759"/>
<accession>A0A1R0GMG5</accession>
<evidence type="ECO:0000256" key="1">
    <source>
        <dbReference type="SAM" id="MobiDB-lite"/>
    </source>
</evidence>
<sequence length="90" mass="10158">MSKKTSEKSLDSPINMTLRDYNELQRMATTLSALHSRIDTLLTESNSTQKVGQIEKFNRPSQSFSYTPLVQPAVNTGQSKSTQHQPMEIE</sequence>
<organism evidence="2 3">
    <name type="scientific">Smittium mucronatum</name>
    <dbReference type="NCBI Taxonomy" id="133383"/>
    <lineage>
        <taxon>Eukaryota</taxon>
        <taxon>Fungi</taxon>
        <taxon>Fungi incertae sedis</taxon>
        <taxon>Zoopagomycota</taxon>
        <taxon>Kickxellomycotina</taxon>
        <taxon>Harpellomycetes</taxon>
        <taxon>Harpellales</taxon>
        <taxon>Legeriomycetaceae</taxon>
        <taxon>Smittium</taxon>
    </lineage>
</organism>
<protein>
    <submittedName>
        <fullName evidence="2">Uncharacterized protein</fullName>
    </submittedName>
</protein>
<dbReference type="EMBL" id="LSSL01007259">
    <property type="protein sequence ID" value="OLY78085.1"/>
    <property type="molecule type" value="Genomic_DNA"/>
</dbReference>
<name>A0A1R0GMG5_9FUNG</name>
<keyword evidence="3" id="KW-1185">Reference proteome</keyword>
<dbReference type="Proteomes" id="UP000187455">
    <property type="component" value="Unassembled WGS sequence"/>
</dbReference>